<feature type="coiled-coil region" evidence="12">
    <location>
        <begin position="428"/>
        <end position="469"/>
    </location>
</feature>
<dbReference type="Pfam" id="PF00170">
    <property type="entry name" value="bZIP_1"/>
    <property type="match status" value="1"/>
</dbReference>
<feature type="region of interest" description="Disordered" evidence="13">
    <location>
        <begin position="318"/>
        <end position="403"/>
    </location>
</feature>
<evidence type="ECO:0000256" key="4">
    <source>
        <dbReference type="ARBA" id="ARBA00022491"/>
    </source>
</evidence>
<evidence type="ECO:0000256" key="12">
    <source>
        <dbReference type="SAM" id="Coils"/>
    </source>
</evidence>
<organism evidence="15 16">
    <name type="scientific">Champsocephalus gunnari</name>
    <name type="common">Mackerel icefish</name>
    <dbReference type="NCBI Taxonomy" id="52237"/>
    <lineage>
        <taxon>Eukaryota</taxon>
        <taxon>Metazoa</taxon>
        <taxon>Chordata</taxon>
        <taxon>Craniata</taxon>
        <taxon>Vertebrata</taxon>
        <taxon>Euteleostomi</taxon>
        <taxon>Actinopterygii</taxon>
        <taxon>Neopterygii</taxon>
        <taxon>Teleostei</taxon>
        <taxon>Neoteleostei</taxon>
        <taxon>Acanthomorphata</taxon>
        <taxon>Eupercaria</taxon>
        <taxon>Perciformes</taxon>
        <taxon>Notothenioidei</taxon>
        <taxon>Channichthyidae</taxon>
        <taxon>Champsocephalus</taxon>
    </lineage>
</organism>
<sequence>MTLCLALEDVEALYLGPSFLTADPMGPLLDHEDEEALSPSCYLEGKAPASPPLSFASSPPPSHASLFLGTKASEDPLPWQLHAPTGAEHCSDDAFAGMDWMSEKIDLGELDLESLIGSDDSPEELLASLDPHMDLDAFHSSLPLPLDPHLDAFHSSLPLPLDPHMDLDASLPLPLDPHLDAFHSSLPLPLDPHLDAFHSSLPLPLDPHLDAFHSSLPLPLDAFHSSLPLPLDPHLDAFRSSLPLPLDPHMDLDASLPLPLDPHLDTFHSSLPLPLDPHLEKEVVLKSEPPSPAFTLDLGSEEDVLDVLSSPVVLPSPPPSGHMLVENALPDQPIKTSPPSSDCESDSGIESFTDSPPRLLSSPPTPTLPSSSRTKPYSKKPEPSSSSSVSIKMKSVSGAPKVVEKKLKKMEQNKTAATRYRQKKRVEQDLVSEECEELMKKNEALEERAEAISREIKYLTELMEEVRRRRTKSKAP</sequence>
<dbReference type="InterPro" id="IPR046347">
    <property type="entry name" value="bZIP_sf"/>
</dbReference>
<comment type="subcellular location">
    <subcellularLocation>
        <location evidence="1">Nucleus</location>
    </subcellularLocation>
</comment>
<dbReference type="GO" id="GO:0000977">
    <property type="term" value="F:RNA polymerase II transcription regulatory region sequence-specific DNA binding"/>
    <property type="evidence" value="ECO:0007669"/>
    <property type="project" value="TreeGrafter"/>
</dbReference>
<evidence type="ECO:0000256" key="7">
    <source>
        <dbReference type="ARBA" id="ARBA00023125"/>
    </source>
</evidence>
<evidence type="ECO:0000256" key="13">
    <source>
        <dbReference type="SAM" id="MobiDB-lite"/>
    </source>
</evidence>
<dbReference type="PANTHER" id="PTHR13044">
    <property type="entry name" value="ACTIVATING TRANSCRIPTION FACTOR ATF 4/5"/>
    <property type="match status" value="1"/>
</dbReference>
<keyword evidence="10" id="KW-0539">Nucleus</keyword>
<evidence type="ECO:0000256" key="8">
    <source>
        <dbReference type="ARBA" id="ARBA00023159"/>
    </source>
</evidence>
<dbReference type="GO" id="GO:1990590">
    <property type="term" value="C:ATF1-ATF4 transcription factor complex"/>
    <property type="evidence" value="ECO:0007669"/>
    <property type="project" value="TreeGrafter"/>
</dbReference>
<keyword evidence="4" id="KW-0678">Repressor</keyword>
<evidence type="ECO:0000256" key="6">
    <source>
        <dbReference type="ARBA" id="ARBA00023108"/>
    </source>
</evidence>
<gene>
    <name evidence="15" type="ORF">CgunFtcFv8_021458</name>
</gene>
<dbReference type="SUPFAM" id="SSF57959">
    <property type="entry name" value="Leucine zipper domain"/>
    <property type="match status" value="1"/>
</dbReference>
<dbReference type="PANTHER" id="PTHR13044:SF2">
    <property type="entry name" value="CYCLIC AMP-DEPENDENT TRANSCRIPTION FACTOR ATF-4"/>
    <property type="match status" value="1"/>
</dbReference>
<keyword evidence="8" id="KW-0010">Activator</keyword>
<keyword evidence="7" id="KW-0238">DNA-binding</keyword>
<dbReference type="Gene3D" id="1.20.5.170">
    <property type="match status" value="1"/>
</dbReference>
<evidence type="ECO:0000256" key="1">
    <source>
        <dbReference type="ARBA" id="ARBA00004123"/>
    </source>
</evidence>
<keyword evidence="6" id="KW-0090">Biological rhythms</keyword>
<evidence type="ECO:0000259" key="14">
    <source>
        <dbReference type="PROSITE" id="PS50217"/>
    </source>
</evidence>
<dbReference type="FunFam" id="1.20.5.170:FF:000021">
    <property type="entry name" value="Cyclic AMP-dependent transcription factor ATF-4"/>
    <property type="match status" value="1"/>
</dbReference>
<comment type="caution">
    <text evidence="15">The sequence shown here is derived from an EMBL/GenBank/DDBJ whole genome shotgun (WGS) entry which is preliminary data.</text>
</comment>
<evidence type="ECO:0000256" key="10">
    <source>
        <dbReference type="ARBA" id="ARBA00023242"/>
    </source>
</evidence>
<feature type="compositionally biased region" description="Low complexity" evidence="13">
    <location>
        <begin position="355"/>
        <end position="375"/>
    </location>
</feature>
<dbReference type="Proteomes" id="UP001331515">
    <property type="component" value="Unassembled WGS sequence"/>
</dbReference>
<protein>
    <recommendedName>
        <fullName evidence="3">Cyclic AMP-dependent transcription factor ATF-4</fullName>
    </recommendedName>
    <alternativeName>
        <fullName evidence="11">Activating transcription factor 4</fullName>
    </alternativeName>
</protein>
<keyword evidence="5" id="KW-0805">Transcription regulation</keyword>
<reference evidence="15 16" key="1">
    <citation type="journal article" date="2023" name="Mol. Biol. Evol.">
        <title>Genomics of Secondarily Temperate Adaptation in the Only Non-Antarctic Icefish.</title>
        <authorList>
            <person name="Rivera-Colon A.G."/>
            <person name="Rayamajhi N."/>
            <person name="Minhas B.F."/>
            <person name="Madrigal G."/>
            <person name="Bilyk K.T."/>
            <person name="Yoon V."/>
            <person name="Hune M."/>
            <person name="Gregory S."/>
            <person name="Cheng C.H.C."/>
            <person name="Catchen J.M."/>
        </authorList>
    </citation>
    <scope>NUCLEOTIDE SEQUENCE [LARGE SCALE GENOMIC DNA]</scope>
    <source>
        <tissue evidence="15">White muscle</tissue>
    </source>
</reference>
<dbReference type="GO" id="GO:0048511">
    <property type="term" value="P:rhythmic process"/>
    <property type="evidence" value="ECO:0007669"/>
    <property type="project" value="UniProtKB-KW"/>
</dbReference>
<feature type="compositionally biased region" description="Low complexity" evidence="13">
    <location>
        <begin position="383"/>
        <end position="397"/>
    </location>
</feature>
<evidence type="ECO:0000256" key="5">
    <source>
        <dbReference type="ARBA" id="ARBA00023015"/>
    </source>
</evidence>
<evidence type="ECO:0000313" key="15">
    <source>
        <dbReference type="EMBL" id="KAK5925834.1"/>
    </source>
</evidence>
<dbReference type="CDD" id="cd14692">
    <property type="entry name" value="bZIP_ATF4"/>
    <property type="match status" value="1"/>
</dbReference>
<dbReference type="GO" id="GO:0042981">
    <property type="term" value="P:regulation of apoptotic process"/>
    <property type="evidence" value="ECO:0007669"/>
    <property type="project" value="UniProtKB-ARBA"/>
</dbReference>
<evidence type="ECO:0000256" key="9">
    <source>
        <dbReference type="ARBA" id="ARBA00023163"/>
    </source>
</evidence>
<evidence type="ECO:0000256" key="2">
    <source>
        <dbReference type="ARBA" id="ARBA00007163"/>
    </source>
</evidence>
<name>A0AAN8HRC1_CHAGU</name>
<dbReference type="SMART" id="SM00338">
    <property type="entry name" value="BRLZ"/>
    <property type="match status" value="1"/>
</dbReference>
<dbReference type="PROSITE" id="PS50217">
    <property type="entry name" value="BZIP"/>
    <property type="match status" value="1"/>
</dbReference>
<evidence type="ECO:0000256" key="3">
    <source>
        <dbReference type="ARBA" id="ARBA00018846"/>
    </source>
</evidence>
<evidence type="ECO:0000313" key="16">
    <source>
        <dbReference type="Proteomes" id="UP001331515"/>
    </source>
</evidence>
<keyword evidence="9" id="KW-0804">Transcription</keyword>
<feature type="compositionally biased region" description="Polar residues" evidence="13">
    <location>
        <begin position="334"/>
        <end position="354"/>
    </location>
</feature>
<dbReference type="InterPro" id="IPR004827">
    <property type="entry name" value="bZIP"/>
</dbReference>
<proteinExistence type="inferred from homology"/>
<keyword evidence="16" id="KW-1185">Reference proteome</keyword>
<dbReference type="EMBL" id="JAURVH010001519">
    <property type="protein sequence ID" value="KAK5925834.1"/>
    <property type="molecule type" value="Genomic_DNA"/>
</dbReference>
<accession>A0AAN8HRC1</accession>
<comment type="similarity">
    <text evidence="2">Belongs to the bZIP family.</text>
</comment>
<keyword evidence="12" id="KW-0175">Coiled coil</keyword>
<evidence type="ECO:0000256" key="11">
    <source>
        <dbReference type="ARBA" id="ARBA00032136"/>
    </source>
</evidence>
<dbReference type="GO" id="GO:0001228">
    <property type="term" value="F:DNA-binding transcription activator activity, RNA polymerase II-specific"/>
    <property type="evidence" value="ECO:0007669"/>
    <property type="project" value="TreeGrafter"/>
</dbReference>
<dbReference type="PROSITE" id="PS00036">
    <property type="entry name" value="BZIP_BASIC"/>
    <property type="match status" value="1"/>
</dbReference>
<dbReference type="GO" id="GO:1990589">
    <property type="term" value="C:ATF4-CREB1 transcription factor complex"/>
    <property type="evidence" value="ECO:0007669"/>
    <property type="project" value="TreeGrafter"/>
</dbReference>
<feature type="domain" description="BZIP" evidence="14">
    <location>
        <begin position="403"/>
        <end position="466"/>
    </location>
</feature>
<dbReference type="AlphaFoldDB" id="A0AAN8HRC1"/>